<reference evidence="2 3" key="1">
    <citation type="journal article" date="2019" name="Anaerobe">
        <title>Brachyspira catarrhinii sp. nov., an anaerobic intestinal spirochaete isolated from vervet monkeys may have been misidentified as Brachyspira aalborgi in previous studies.</title>
        <authorList>
            <person name="Phillips N.D."/>
            <person name="La T."/>
            <person name="Hampson D.J."/>
        </authorList>
    </citation>
    <scope>NUCLEOTIDE SEQUENCE [LARGE SCALE GENOMIC DNA]</scope>
    <source>
        <strain evidence="2 3">Z12</strain>
    </source>
</reference>
<evidence type="ECO:0000313" key="3">
    <source>
        <dbReference type="Proteomes" id="UP000310168"/>
    </source>
</evidence>
<sequence length="284" mass="34346">MVYYMTKEQMEIINKVVWFIPFRKKRDAIRNFLILLADRFNNIDNRFNNIDNRFNITINQNQDLLTYMRNVNNVTVNYLFSLKKELAELKGNIQGKNRKAIYTCITKRYDNLFVHTYINNDWDYICFTDDKYLIDAKIYGNWIIKPLCNYDRGGVNADNTRKSRWHKLHPHEVLKDYDYSLWIDGNIDIKTSYIFECVDKVRSKNIDISAPPHFEKDCIYNEADTIIEVKLDDENIVKEQMKLYREEGFPEHYGLNETNIMYRNHKSDKVISIMEEWWQFIENY</sequence>
<feature type="domain" description="TOD1/MUCI70 glycosyltransferase-like" evidence="1">
    <location>
        <begin position="157"/>
        <end position="253"/>
    </location>
</feature>
<keyword evidence="3" id="KW-1185">Reference proteome</keyword>
<feature type="non-terminal residue" evidence="2">
    <location>
        <position position="284"/>
    </location>
</feature>
<protein>
    <submittedName>
        <fullName evidence="2">DUF616 domain-containing protein</fullName>
    </submittedName>
</protein>
<proteinExistence type="predicted"/>
<gene>
    <name evidence="2" type="ORF">EZH24_01625</name>
</gene>
<evidence type="ECO:0000313" key="2">
    <source>
        <dbReference type="EMBL" id="TKZ36155.1"/>
    </source>
</evidence>
<comment type="caution">
    <text evidence="2">The sequence shown here is derived from an EMBL/GenBank/DDBJ whole genome shotgun (WGS) entry which is preliminary data.</text>
</comment>
<accession>A0ABY2TTF0</accession>
<dbReference type="Pfam" id="PF04765">
    <property type="entry name" value="TOD1_MUCI70"/>
    <property type="match status" value="1"/>
</dbReference>
<organism evidence="2 3">
    <name type="scientific">Brachyspira catarrhinii</name>
    <dbReference type="NCBI Taxonomy" id="2528966"/>
    <lineage>
        <taxon>Bacteria</taxon>
        <taxon>Pseudomonadati</taxon>
        <taxon>Spirochaetota</taxon>
        <taxon>Spirochaetia</taxon>
        <taxon>Brachyspirales</taxon>
        <taxon>Brachyspiraceae</taxon>
        <taxon>Brachyspira</taxon>
    </lineage>
</organism>
<evidence type="ECO:0000259" key="1">
    <source>
        <dbReference type="Pfam" id="PF04765"/>
    </source>
</evidence>
<dbReference type="InterPro" id="IPR048354">
    <property type="entry name" value="TOD1_MUCI70_glycTrfase_dom"/>
</dbReference>
<name>A0ABY2TTF0_9SPIR</name>
<dbReference type="EMBL" id="SJDU01000021">
    <property type="protein sequence ID" value="TKZ36155.1"/>
    <property type="molecule type" value="Genomic_DNA"/>
</dbReference>
<dbReference type="Proteomes" id="UP000310168">
    <property type="component" value="Unassembled WGS sequence"/>
</dbReference>